<evidence type="ECO:0000313" key="1">
    <source>
        <dbReference type="EMBL" id="MFJ1468494.1"/>
    </source>
</evidence>
<dbReference type="EMBL" id="JASNRB020000006">
    <property type="protein sequence ID" value="MFJ1468494.1"/>
    <property type="molecule type" value="Genomic_DNA"/>
</dbReference>
<name>A0ACC7MAW5_9BURK</name>
<gene>
    <name evidence="1" type="ORF">QPK29_012300</name>
</gene>
<protein>
    <submittedName>
        <fullName evidence="1">Helix-turn-helix domain-containing protein</fullName>
    </submittedName>
</protein>
<sequence length="138" mass="15337">LPSLIRCHPFADDSLNHRLKFGVHYTPPSAGRHWYVTSSTKFLTQIGLRPSSRPRWRPANRGIQDKLRLTEAARLLSENSGAAILEIAYSVGYANASCFNKLFKEEYGCTPKLFRSISAQQSVPALDFPAKPAAHSPP</sequence>
<comment type="caution">
    <text evidence="1">The sequence shown here is derived from an EMBL/GenBank/DDBJ whole genome shotgun (WGS) entry which is preliminary data.</text>
</comment>
<dbReference type="Proteomes" id="UP001168096">
    <property type="component" value="Unassembled WGS sequence"/>
</dbReference>
<keyword evidence="2" id="KW-1185">Reference proteome</keyword>
<accession>A0ACC7MAW5</accession>
<reference evidence="1" key="1">
    <citation type="submission" date="2024-11" db="EMBL/GenBank/DDBJ databases">
        <title>Description of Massilia orientalis sp. nov., isolated from rhizosphere soil of Ageratina adenophora.</title>
        <authorList>
            <person name="Wang Y."/>
        </authorList>
    </citation>
    <scope>NUCLEOTIDE SEQUENCE</scope>
    <source>
        <strain evidence="1">YIM B02787</strain>
    </source>
</reference>
<proteinExistence type="predicted"/>
<feature type="non-terminal residue" evidence="1">
    <location>
        <position position="1"/>
    </location>
</feature>
<evidence type="ECO:0000313" key="2">
    <source>
        <dbReference type="Proteomes" id="UP001168096"/>
    </source>
</evidence>
<organism evidence="1 2">
    <name type="scientific">Massilia orientalis</name>
    <dbReference type="NCBI Taxonomy" id="3050128"/>
    <lineage>
        <taxon>Bacteria</taxon>
        <taxon>Pseudomonadati</taxon>
        <taxon>Pseudomonadota</taxon>
        <taxon>Betaproteobacteria</taxon>
        <taxon>Burkholderiales</taxon>
        <taxon>Oxalobacteraceae</taxon>
        <taxon>Telluria group</taxon>
        <taxon>Massilia</taxon>
    </lineage>
</organism>